<evidence type="ECO:0000259" key="2">
    <source>
        <dbReference type="PROSITE" id="PS50405"/>
    </source>
</evidence>
<dbReference type="PANTHER" id="PTHR11571">
    <property type="entry name" value="GLUTATHIONE S-TRANSFERASE"/>
    <property type="match status" value="1"/>
</dbReference>
<reference evidence="3" key="1">
    <citation type="submission" date="2019-03" db="EMBL/GenBank/DDBJ databases">
        <title>Long read genome sequence of the mycoparasitic Pythium oligandrum ATCC 38472 isolated from sugarbeet rhizosphere.</title>
        <authorList>
            <person name="Gaulin E."/>
        </authorList>
    </citation>
    <scope>NUCLEOTIDE SEQUENCE</scope>
    <source>
        <strain evidence="3">ATCC 38472_TT</strain>
    </source>
</reference>
<dbReference type="PROSITE" id="PS50405">
    <property type="entry name" value="GST_CTER"/>
    <property type="match status" value="1"/>
</dbReference>
<dbReference type="InterPro" id="IPR036249">
    <property type="entry name" value="Thioredoxin-like_sf"/>
</dbReference>
<evidence type="ECO:0000313" key="3">
    <source>
        <dbReference type="EMBL" id="TMW63437.1"/>
    </source>
</evidence>
<dbReference type="OrthoDB" id="420389at2759"/>
<feature type="domain" description="GST N-terminal" evidence="1">
    <location>
        <begin position="4"/>
        <end position="81"/>
    </location>
</feature>
<comment type="caution">
    <text evidence="3">The sequence shown here is derived from an EMBL/GenBank/DDBJ whole genome shotgun (WGS) entry which is preliminary data.</text>
</comment>
<dbReference type="PANTHER" id="PTHR11571:SF252">
    <property type="entry name" value="GLUTATHIONE S-TRANSFERASE"/>
    <property type="match status" value="1"/>
</dbReference>
<dbReference type="Pfam" id="PF02798">
    <property type="entry name" value="GST_N"/>
    <property type="match status" value="1"/>
</dbReference>
<dbReference type="InterPro" id="IPR050213">
    <property type="entry name" value="GST_superfamily"/>
</dbReference>
<dbReference type="CDD" id="cd03039">
    <property type="entry name" value="GST_N_Sigma_like"/>
    <property type="match status" value="1"/>
</dbReference>
<dbReference type="InterPro" id="IPR036282">
    <property type="entry name" value="Glutathione-S-Trfase_C_sf"/>
</dbReference>
<accession>A0A8K1FL34</accession>
<evidence type="ECO:0008006" key="5">
    <source>
        <dbReference type="Google" id="ProtNLM"/>
    </source>
</evidence>
<dbReference type="Gene3D" id="1.20.1050.10">
    <property type="match status" value="1"/>
</dbReference>
<dbReference type="EMBL" id="SPLM01000072">
    <property type="protein sequence ID" value="TMW63437.1"/>
    <property type="molecule type" value="Genomic_DNA"/>
</dbReference>
<dbReference type="GO" id="GO:0006749">
    <property type="term" value="P:glutathione metabolic process"/>
    <property type="evidence" value="ECO:0007669"/>
    <property type="project" value="TreeGrafter"/>
</dbReference>
<dbReference type="PROSITE" id="PS50404">
    <property type="entry name" value="GST_NTER"/>
    <property type="match status" value="1"/>
</dbReference>
<evidence type="ECO:0000259" key="1">
    <source>
        <dbReference type="PROSITE" id="PS50404"/>
    </source>
</evidence>
<dbReference type="SUPFAM" id="SSF52833">
    <property type="entry name" value="Thioredoxin-like"/>
    <property type="match status" value="1"/>
</dbReference>
<dbReference type="SUPFAM" id="SSF47616">
    <property type="entry name" value="GST C-terminal domain-like"/>
    <property type="match status" value="1"/>
</dbReference>
<dbReference type="Pfam" id="PF14497">
    <property type="entry name" value="GST_C_3"/>
    <property type="match status" value="1"/>
</dbReference>
<dbReference type="InterPro" id="IPR010987">
    <property type="entry name" value="Glutathione-S-Trfase_C-like"/>
</dbReference>
<dbReference type="Gene3D" id="3.40.30.10">
    <property type="entry name" value="Glutaredoxin"/>
    <property type="match status" value="1"/>
</dbReference>
<dbReference type="AlphaFoldDB" id="A0A8K1FL34"/>
<feature type="domain" description="GST C-terminal" evidence="2">
    <location>
        <begin position="83"/>
        <end position="201"/>
    </location>
</feature>
<proteinExistence type="predicted"/>
<dbReference type="CDD" id="cd03192">
    <property type="entry name" value="GST_C_Sigma_like"/>
    <property type="match status" value="1"/>
</dbReference>
<dbReference type="GO" id="GO:0004364">
    <property type="term" value="F:glutathione transferase activity"/>
    <property type="evidence" value="ECO:0007669"/>
    <property type="project" value="TreeGrafter"/>
</dbReference>
<protein>
    <recommendedName>
        <fullName evidence="5">Glutathione S-transferase</fullName>
    </recommendedName>
</protein>
<sequence>MVQPRFKLSYFDLPIRAELARLAFTFGGIEFEDDRFTISEWKERKYSYPLHHVPVLEVDNKVYVQSMAIARYAGRLAGIYPTDPMAALNVDMMLDTLLEVMEKYIDVRYRITDIDMQEEKAKEAMTEFLPTIFSFVEKSIQGKFLFGDSITIADLFLFDTVATTMPLAFPDYSLASYPKIQAIVEAVKTSPRIGAYLAAQK</sequence>
<keyword evidence="4" id="KW-1185">Reference proteome</keyword>
<dbReference type="SFLD" id="SFLDG00363">
    <property type="entry name" value="AMPS_(cytGST):_Alpha-__Mu-__Pi"/>
    <property type="match status" value="1"/>
</dbReference>
<name>A0A8K1FL34_PYTOL</name>
<evidence type="ECO:0000313" key="4">
    <source>
        <dbReference type="Proteomes" id="UP000794436"/>
    </source>
</evidence>
<dbReference type="Proteomes" id="UP000794436">
    <property type="component" value="Unassembled WGS sequence"/>
</dbReference>
<dbReference type="InterPro" id="IPR040079">
    <property type="entry name" value="Glutathione_S-Trfase"/>
</dbReference>
<gene>
    <name evidence="3" type="ORF">Poli38472_002378</name>
</gene>
<dbReference type="InterPro" id="IPR004045">
    <property type="entry name" value="Glutathione_S-Trfase_N"/>
</dbReference>
<dbReference type="SFLD" id="SFLDG01205">
    <property type="entry name" value="AMPS.1"/>
    <property type="match status" value="1"/>
</dbReference>
<organism evidence="3 4">
    <name type="scientific">Pythium oligandrum</name>
    <name type="common">Mycoparasitic fungus</name>
    <dbReference type="NCBI Taxonomy" id="41045"/>
    <lineage>
        <taxon>Eukaryota</taxon>
        <taxon>Sar</taxon>
        <taxon>Stramenopiles</taxon>
        <taxon>Oomycota</taxon>
        <taxon>Peronosporomycetes</taxon>
        <taxon>Pythiales</taxon>
        <taxon>Pythiaceae</taxon>
        <taxon>Pythium</taxon>
    </lineage>
</organism>
<dbReference type="SFLD" id="SFLDS00019">
    <property type="entry name" value="Glutathione_Transferase_(cytos"/>
    <property type="match status" value="1"/>
</dbReference>
<dbReference type="InterPro" id="IPR004046">
    <property type="entry name" value="GST_C"/>
</dbReference>